<evidence type="ECO:0000313" key="3">
    <source>
        <dbReference type="Proteomes" id="UP000317023"/>
    </source>
</evidence>
<dbReference type="Proteomes" id="UP000317023">
    <property type="component" value="Unassembled WGS sequence"/>
</dbReference>
<evidence type="ECO:0000313" key="2">
    <source>
        <dbReference type="EMBL" id="TRB06555.1"/>
    </source>
</evidence>
<dbReference type="PANTHER" id="PTHR43245">
    <property type="entry name" value="BIFUNCTIONAL POLYMYXIN RESISTANCE PROTEIN ARNA"/>
    <property type="match status" value="1"/>
</dbReference>
<dbReference type="InterPro" id="IPR050177">
    <property type="entry name" value="Lipid_A_modif_metabolic_enz"/>
</dbReference>
<dbReference type="PANTHER" id="PTHR43245:SF51">
    <property type="entry name" value="SHORT CHAIN DEHYDROGENASE_REDUCTASE FAMILY 42E, MEMBER 2"/>
    <property type="match status" value="1"/>
</dbReference>
<sequence length="328" mass="35807">MGFILVTGATGFLGGRLVRHLMKSGIDILAVGRDQVACARLESMGCPVLRHDLAVSFDTLSYSMLGDVKAVVHCAALSSPFGRLDDFLRANVVATANLVHFARRQNVRRFVYISTPSVYFAFRDQLDVREEDALPVPVNHYARTKRQAEKIVLAVPEAGPVILRPRGIYGSGDSALLPRVLRVARRHALPLFREGKARIDLTHVDDVVDAIVAALNGGDAVEGEIFNISSGEVLPVRDIVDKACARAGIRVRWRPMALAPAMFAAGMVEVMAGLACGQFEPPVTRYGLGLFAYAQSLDTSKAERVLRWKPNIDFEDGLHRTFQAGDVS</sequence>
<feature type="domain" description="NAD-dependent epimerase/dehydratase" evidence="1">
    <location>
        <begin position="4"/>
        <end position="228"/>
    </location>
</feature>
<dbReference type="Pfam" id="PF01370">
    <property type="entry name" value="Epimerase"/>
    <property type="match status" value="1"/>
</dbReference>
<proteinExistence type="predicted"/>
<dbReference type="InterPro" id="IPR001509">
    <property type="entry name" value="Epimerase_deHydtase"/>
</dbReference>
<dbReference type="EMBL" id="SGOE01000003">
    <property type="protein sequence ID" value="TRB06555.1"/>
    <property type="molecule type" value="Genomic_DNA"/>
</dbReference>
<gene>
    <name evidence="2" type="ORF">EXN61_15445</name>
</gene>
<dbReference type="RefSeq" id="WP_142857488.1">
    <property type="nucleotide sequence ID" value="NZ_SGOE01000003.1"/>
</dbReference>
<dbReference type="AlphaFoldDB" id="A0A546Y0L7"/>
<comment type="caution">
    <text evidence="2">The sequence shown here is derived from an EMBL/GenBank/DDBJ whole genome shotgun (WGS) entry which is preliminary data.</text>
</comment>
<dbReference type="SUPFAM" id="SSF51735">
    <property type="entry name" value="NAD(P)-binding Rossmann-fold domains"/>
    <property type="match status" value="1"/>
</dbReference>
<name>A0A546Y0L7_AGRTU</name>
<reference evidence="2 3" key="1">
    <citation type="journal article" date="2019" name="Appl. Microbiol. Biotechnol.">
        <title>Differential efficiency of wild type rhizogenic strains for rol gene transformation of plants.</title>
        <authorList>
            <person name="Desmet S."/>
            <person name="De Keyser E."/>
            <person name="Van Vaerenbergh J."/>
            <person name="Baeyen S."/>
            <person name="Van Huylenbroeck J."/>
            <person name="Geelen D."/>
            <person name="Dhooghe E."/>
        </authorList>
    </citation>
    <scope>NUCLEOTIDE SEQUENCE [LARGE SCALE GENOMIC DNA]</scope>
    <source>
        <strain evidence="2 3">MAFF210266</strain>
    </source>
</reference>
<organism evidence="2 3">
    <name type="scientific">Agrobacterium tumefaciens</name>
    <dbReference type="NCBI Taxonomy" id="358"/>
    <lineage>
        <taxon>Bacteria</taxon>
        <taxon>Pseudomonadati</taxon>
        <taxon>Pseudomonadota</taxon>
        <taxon>Alphaproteobacteria</taxon>
        <taxon>Hyphomicrobiales</taxon>
        <taxon>Rhizobiaceae</taxon>
        <taxon>Rhizobium/Agrobacterium group</taxon>
        <taxon>Agrobacterium</taxon>
        <taxon>Agrobacterium tumefaciens complex</taxon>
    </lineage>
</organism>
<dbReference type="Gene3D" id="3.40.50.720">
    <property type="entry name" value="NAD(P)-binding Rossmann-like Domain"/>
    <property type="match status" value="1"/>
</dbReference>
<dbReference type="InterPro" id="IPR036291">
    <property type="entry name" value="NAD(P)-bd_dom_sf"/>
</dbReference>
<accession>A0A546Y0L7</accession>
<protein>
    <submittedName>
        <fullName evidence="2">NAD(P)-dependent oxidoreductase</fullName>
    </submittedName>
</protein>
<evidence type="ECO:0000259" key="1">
    <source>
        <dbReference type="Pfam" id="PF01370"/>
    </source>
</evidence>